<evidence type="ECO:0000313" key="2">
    <source>
        <dbReference type="EMBL" id="EAR88786.2"/>
    </source>
</evidence>
<evidence type="ECO:0000256" key="1">
    <source>
        <dbReference type="SAM" id="SignalP"/>
    </source>
</evidence>
<proteinExistence type="predicted"/>
<feature type="signal peptide" evidence="1">
    <location>
        <begin position="1"/>
        <end position="23"/>
    </location>
</feature>
<keyword evidence="2" id="KW-0812">Transmembrane</keyword>
<dbReference type="PROSITE" id="PS51257">
    <property type="entry name" value="PROKAR_LIPOPROTEIN"/>
    <property type="match status" value="1"/>
</dbReference>
<name>Q22UA1_TETTS</name>
<dbReference type="AlphaFoldDB" id="Q22UA1"/>
<dbReference type="GeneID" id="7846134"/>
<organism evidence="2 3">
    <name type="scientific">Tetrahymena thermophila (strain SB210)</name>
    <dbReference type="NCBI Taxonomy" id="312017"/>
    <lineage>
        <taxon>Eukaryota</taxon>
        <taxon>Sar</taxon>
        <taxon>Alveolata</taxon>
        <taxon>Ciliophora</taxon>
        <taxon>Intramacronucleata</taxon>
        <taxon>Oligohymenophorea</taxon>
        <taxon>Hymenostomatida</taxon>
        <taxon>Tetrahymenina</taxon>
        <taxon>Tetrahymenidae</taxon>
        <taxon>Tetrahymena</taxon>
    </lineage>
</organism>
<dbReference type="HOGENOM" id="CLU_736705_0_0_1"/>
<dbReference type="RefSeq" id="XP_001009031.2">
    <property type="nucleotide sequence ID" value="XM_001009031.3"/>
</dbReference>
<dbReference type="InParanoid" id="Q22UA1"/>
<feature type="chain" id="PRO_5004201637" evidence="1">
    <location>
        <begin position="24"/>
        <end position="385"/>
    </location>
</feature>
<keyword evidence="1" id="KW-0732">Signal</keyword>
<protein>
    <submittedName>
        <fullName evidence="2">Transmembrane protein, putative</fullName>
    </submittedName>
</protein>
<dbReference type="KEGG" id="tet:TTHERM_00261830"/>
<gene>
    <name evidence="2" type="ORF">TTHERM_00261830</name>
</gene>
<accession>Q22UA1</accession>
<reference evidence="3" key="1">
    <citation type="journal article" date="2006" name="PLoS Biol.">
        <title>Macronuclear genome sequence of the ciliate Tetrahymena thermophila, a model eukaryote.</title>
        <authorList>
            <person name="Eisen J.A."/>
            <person name="Coyne R.S."/>
            <person name="Wu M."/>
            <person name="Wu D."/>
            <person name="Thiagarajan M."/>
            <person name="Wortman J.R."/>
            <person name="Badger J.H."/>
            <person name="Ren Q."/>
            <person name="Amedeo P."/>
            <person name="Jones K.M."/>
            <person name="Tallon L.J."/>
            <person name="Delcher A.L."/>
            <person name="Salzberg S.L."/>
            <person name="Silva J.C."/>
            <person name="Haas B.J."/>
            <person name="Majoros W.H."/>
            <person name="Farzad M."/>
            <person name="Carlton J.M."/>
            <person name="Smith R.K. Jr."/>
            <person name="Garg J."/>
            <person name="Pearlman R.E."/>
            <person name="Karrer K.M."/>
            <person name="Sun L."/>
            <person name="Manning G."/>
            <person name="Elde N.C."/>
            <person name="Turkewitz A.P."/>
            <person name="Asai D.J."/>
            <person name="Wilkes D.E."/>
            <person name="Wang Y."/>
            <person name="Cai H."/>
            <person name="Collins K."/>
            <person name="Stewart B.A."/>
            <person name="Lee S.R."/>
            <person name="Wilamowska K."/>
            <person name="Weinberg Z."/>
            <person name="Ruzzo W.L."/>
            <person name="Wloga D."/>
            <person name="Gaertig J."/>
            <person name="Frankel J."/>
            <person name="Tsao C.-C."/>
            <person name="Gorovsky M.A."/>
            <person name="Keeling P.J."/>
            <person name="Waller R.F."/>
            <person name="Patron N.J."/>
            <person name="Cherry J.M."/>
            <person name="Stover N.A."/>
            <person name="Krieger C.J."/>
            <person name="del Toro C."/>
            <person name="Ryder H.F."/>
            <person name="Williamson S.C."/>
            <person name="Barbeau R.A."/>
            <person name="Hamilton E.P."/>
            <person name="Orias E."/>
        </authorList>
    </citation>
    <scope>NUCLEOTIDE SEQUENCE [LARGE SCALE GENOMIC DNA]</scope>
    <source>
        <strain evidence="3">SB210</strain>
    </source>
</reference>
<dbReference type="EMBL" id="GG662830">
    <property type="protein sequence ID" value="EAR88786.2"/>
    <property type="molecule type" value="Genomic_DNA"/>
</dbReference>
<keyword evidence="3" id="KW-1185">Reference proteome</keyword>
<sequence length="385" mass="42345">MMRIQYFLNLVILLSICFVSVSTTTVSCNAHPAFNKAKQIITNAVQQDAKGKALNDQLQQKFQSAQPQVRNAQDLGVCSNYGGQSTCCDTEIVKLIDKAALLKIKPIQKQKSAFQKLISVYATQLNKICNPSFLVQASITADKIFSNTALLTLYSYKQFQANCKINFAKAISSYTRGAMCSICAGVDQISDYFNAQGQLKIHPDSINSFEKATNDAIVCYSNIFTPANIDVVVKELNSAYIKKNNSCGDDVAKSVKDIFTNHKVVNDDGNGGKQCKGLFVYGEQTACQNVLQGNPQLEQQTQRLLRSSEREDADQQVRLLQAVPDAIQDPNGIRIFIQSTTDSLIDENGDAIVGVFDEQKTNPSKSNAHLLTLETLIILATIFVL</sequence>
<dbReference type="Proteomes" id="UP000009168">
    <property type="component" value="Unassembled WGS sequence"/>
</dbReference>
<keyword evidence="2" id="KW-0472">Membrane</keyword>
<evidence type="ECO:0000313" key="3">
    <source>
        <dbReference type="Proteomes" id="UP000009168"/>
    </source>
</evidence>